<dbReference type="Proteomes" id="UP000177067">
    <property type="component" value="Unassembled WGS sequence"/>
</dbReference>
<proteinExistence type="predicted"/>
<gene>
    <name evidence="2" type="ORF">A2725_02145</name>
</gene>
<sequence length="257" mass="29568">MYLLRTRFAIDIVADFLPPFLGVEDSQSNKAIIYCDGMPTVPNKKKFLEFWSRKGYWVIHPRYRGTWESGGEFLVDQPEKNIIDIIDQLKQDKKILSLWDNRVYEVDLKEINIIGTSFGGTTALLASLDARVNKVVCISPVVDWSAPSEDEPLDTFGEKVKNNFGEAYRFKMENWDKLKTGKFFNPVNYIDKINGGKIMIIHAKDDKVVRAKEVCEFAKKVNCKFELLESGGHLSASIINKFWRSRVVKKFLNQKTT</sequence>
<accession>A0A1F6LKA5</accession>
<organism evidence="2 3">
    <name type="scientific">Candidatus Magasanikbacteria bacterium RIFCSPHIGHO2_01_FULL_33_34</name>
    <dbReference type="NCBI Taxonomy" id="1798671"/>
    <lineage>
        <taxon>Bacteria</taxon>
        <taxon>Candidatus Magasanikiibacteriota</taxon>
    </lineage>
</organism>
<dbReference type="AlphaFoldDB" id="A0A1F6LKA5"/>
<dbReference type="InterPro" id="IPR029058">
    <property type="entry name" value="AB_hydrolase_fold"/>
</dbReference>
<dbReference type="GO" id="GO:0008236">
    <property type="term" value="F:serine-type peptidase activity"/>
    <property type="evidence" value="ECO:0007669"/>
    <property type="project" value="InterPro"/>
</dbReference>
<evidence type="ECO:0000313" key="2">
    <source>
        <dbReference type="EMBL" id="OGH59796.1"/>
    </source>
</evidence>
<protein>
    <recommendedName>
        <fullName evidence="1">Peptidase S9 prolyl oligopeptidase catalytic domain-containing protein</fullName>
    </recommendedName>
</protein>
<name>A0A1F6LKA5_9BACT</name>
<dbReference type="EMBL" id="MFPS01000006">
    <property type="protein sequence ID" value="OGH59796.1"/>
    <property type="molecule type" value="Genomic_DNA"/>
</dbReference>
<dbReference type="Gene3D" id="3.40.50.1820">
    <property type="entry name" value="alpha/beta hydrolase"/>
    <property type="match status" value="1"/>
</dbReference>
<evidence type="ECO:0000259" key="1">
    <source>
        <dbReference type="Pfam" id="PF00326"/>
    </source>
</evidence>
<comment type="caution">
    <text evidence="2">The sequence shown here is derived from an EMBL/GenBank/DDBJ whole genome shotgun (WGS) entry which is preliminary data.</text>
</comment>
<dbReference type="Pfam" id="PF00326">
    <property type="entry name" value="Peptidase_S9"/>
    <property type="match status" value="1"/>
</dbReference>
<reference evidence="2 3" key="1">
    <citation type="journal article" date="2016" name="Nat. Commun.">
        <title>Thousands of microbial genomes shed light on interconnected biogeochemical processes in an aquifer system.</title>
        <authorList>
            <person name="Anantharaman K."/>
            <person name="Brown C.T."/>
            <person name="Hug L.A."/>
            <person name="Sharon I."/>
            <person name="Castelle C.J."/>
            <person name="Probst A.J."/>
            <person name="Thomas B.C."/>
            <person name="Singh A."/>
            <person name="Wilkins M.J."/>
            <person name="Karaoz U."/>
            <person name="Brodie E.L."/>
            <person name="Williams K.H."/>
            <person name="Hubbard S.S."/>
            <person name="Banfield J.F."/>
        </authorList>
    </citation>
    <scope>NUCLEOTIDE SEQUENCE [LARGE SCALE GENOMIC DNA]</scope>
</reference>
<dbReference type="InterPro" id="IPR001375">
    <property type="entry name" value="Peptidase_S9_cat"/>
</dbReference>
<dbReference type="GO" id="GO:0006508">
    <property type="term" value="P:proteolysis"/>
    <property type="evidence" value="ECO:0007669"/>
    <property type="project" value="InterPro"/>
</dbReference>
<evidence type="ECO:0000313" key="3">
    <source>
        <dbReference type="Proteomes" id="UP000177067"/>
    </source>
</evidence>
<feature type="domain" description="Peptidase S9 prolyl oligopeptidase catalytic" evidence="1">
    <location>
        <begin position="49"/>
        <end position="222"/>
    </location>
</feature>
<dbReference type="SUPFAM" id="SSF53474">
    <property type="entry name" value="alpha/beta-Hydrolases"/>
    <property type="match status" value="1"/>
</dbReference>